<protein>
    <submittedName>
        <fullName evidence="1">Uncharacterized protein</fullName>
    </submittedName>
</protein>
<sequence>MNFPQMQIRTTDAKLGLQTRNATLKMEQPQAEMRIEQPQADQSMKQHPSKLTIDQTNAWHNLDLKGILKRSEDFAAFGKQSVLEGIAKDAQEGDELMRIENGGNPIANQAERNSILRFDMQPGGIPVHKLVSIQYEPGSAEIHTEPNKPVIEITPQQPRLTYERGNVFMQMEQYPSVELDVKGLTFKGTQGFEITI</sequence>
<dbReference type="eggNOG" id="ENOG5031RPF">
    <property type="taxonomic scope" value="Bacteria"/>
</dbReference>
<evidence type="ECO:0000313" key="1">
    <source>
        <dbReference type="EMBL" id="KGX86312.1"/>
    </source>
</evidence>
<dbReference type="EMBL" id="AVPG01000014">
    <property type="protein sequence ID" value="KGX86312.1"/>
    <property type="molecule type" value="Genomic_DNA"/>
</dbReference>
<dbReference type="RefSeq" id="WP_052127244.1">
    <property type="nucleotide sequence ID" value="NZ_AVPG01000014.1"/>
</dbReference>
<comment type="caution">
    <text evidence="1">The sequence shown here is derived from an EMBL/GenBank/DDBJ whole genome shotgun (WGS) entry which is preliminary data.</text>
</comment>
<dbReference type="STRING" id="1385512.N784_05020"/>
<dbReference type="Pfam" id="PF20074">
    <property type="entry name" value="DUF6470"/>
    <property type="match status" value="1"/>
</dbReference>
<reference evidence="1 2" key="1">
    <citation type="submission" date="2013-08" db="EMBL/GenBank/DDBJ databases">
        <authorList>
            <person name="Huang J."/>
            <person name="Wang G."/>
        </authorList>
    </citation>
    <scope>NUCLEOTIDE SEQUENCE [LARGE SCALE GENOMIC DNA]</scope>
    <source>
        <strain evidence="1 2">JSM 072002</strain>
    </source>
</reference>
<proteinExistence type="predicted"/>
<keyword evidence="2" id="KW-1185">Reference proteome</keyword>
<accession>A0A0A5HRQ4</accession>
<organism evidence="1 2">
    <name type="scientific">Pontibacillus litoralis JSM 072002</name>
    <dbReference type="NCBI Taxonomy" id="1385512"/>
    <lineage>
        <taxon>Bacteria</taxon>
        <taxon>Bacillati</taxon>
        <taxon>Bacillota</taxon>
        <taxon>Bacilli</taxon>
        <taxon>Bacillales</taxon>
        <taxon>Bacillaceae</taxon>
        <taxon>Pontibacillus</taxon>
    </lineage>
</organism>
<dbReference type="AlphaFoldDB" id="A0A0A5HRQ4"/>
<gene>
    <name evidence="1" type="ORF">N784_05020</name>
</gene>
<dbReference type="InterPro" id="IPR045527">
    <property type="entry name" value="DUF6470"/>
</dbReference>
<evidence type="ECO:0000313" key="2">
    <source>
        <dbReference type="Proteomes" id="UP000030401"/>
    </source>
</evidence>
<dbReference type="OrthoDB" id="2112831at2"/>
<dbReference type="Proteomes" id="UP000030401">
    <property type="component" value="Unassembled WGS sequence"/>
</dbReference>
<name>A0A0A5HRQ4_9BACI</name>